<dbReference type="AlphaFoldDB" id="A0AA36FWA7"/>
<accession>A0AA36FWA7</accession>
<protein>
    <submittedName>
        <fullName evidence="2">Uncharacterized protein</fullName>
    </submittedName>
</protein>
<keyword evidence="3" id="KW-1185">Reference proteome</keyword>
<feature type="region of interest" description="Disordered" evidence="1">
    <location>
        <begin position="104"/>
        <end position="153"/>
    </location>
</feature>
<gene>
    <name evidence="2" type="ORF">MSPICULIGERA_LOCUS7743</name>
</gene>
<name>A0AA36FWA7_9BILA</name>
<feature type="non-terminal residue" evidence="2">
    <location>
        <position position="1"/>
    </location>
</feature>
<feature type="compositionally biased region" description="Basic and acidic residues" evidence="1">
    <location>
        <begin position="115"/>
        <end position="127"/>
    </location>
</feature>
<comment type="caution">
    <text evidence="2">The sequence shown here is derived from an EMBL/GenBank/DDBJ whole genome shotgun (WGS) entry which is preliminary data.</text>
</comment>
<evidence type="ECO:0000256" key="1">
    <source>
        <dbReference type="SAM" id="MobiDB-lite"/>
    </source>
</evidence>
<organism evidence="2 3">
    <name type="scientific">Mesorhabditis spiculigera</name>
    <dbReference type="NCBI Taxonomy" id="96644"/>
    <lineage>
        <taxon>Eukaryota</taxon>
        <taxon>Metazoa</taxon>
        <taxon>Ecdysozoa</taxon>
        <taxon>Nematoda</taxon>
        <taxon>Chromadorea</taxon>
        <taxon>Rhabditida</taxon>
        <taxon>Rhabditina</taxon>
        <taxon>Rhabditomorpha</taxon>
        <taxon>Rhabditoidea</taxon>
        <taxon>Rhabditidae</taxon>
        <taxon>Mesorhabditinae</taxon>
        <taxon>Mesorhabditis</taxon>
    </lineage>
</organism>
<reference evidence="2" key="1">
    <citation type="submission" date="2023-06" db="EMBL/GenBank/DDBJ databases">
        <authorList>
            <person name="Delattre M."/>
        </authorList>
    </citation>
    <scope>NUCLEOTIDE SEQUENCE</scope>
    <source>
        <strain evidence="2">AF72</strain>
    </source>
</reference>
<evidence type="ECO:0000313" key="2">
    <source>
        <dbReference type="EMBL" id="CAJ0569259.1"/>
    </source>
</evidence>
<evidence type="ECO:0000313" key="3">
    <source>
        <dbReference type="Proteomes" id="UP001177023"/>
    </source>
</evidence>
<dbReference type="Proteomes" id="UP001177023">
    <property type="component" value="Unassembled WGS sequence"/>
</dbReference>
<sequence length="153" mass="16710">MRDPCPEHDVLYKTRPQGIVCTCALGADRGVKNARARRTQRSTRQIVLPTAFEIQDNRTTQMNQLAVPATVPPQRVEIKGIGQESSTTVLEQLQAADSSVTLREVLQKWPQDTSSSRDGKSASDEPKPVTFPVGRVTAKKRVAPEVKSGNSSA</sequence>
<dbReference type="EMBL" id="CATQJA010001989">
    <property type="protein sequence ID" value="CAJ0569259.1"/>
    <property type="molecule type" value="Genomic_DNA"/>
</dbReference>
<proteinExistence type="predicted"/>